<sequence length="84" mass="8994">MSTLQAIDNTYSIGGDFVTSTDAKTGRWNRIVILKNNTSFSVLTAQNWTGNSPVGESFPAGFEIQGVFTAFTLNNGGAVIAYKI</sequence>
<gene>
    <name evidence="1" type="ORF">EBV32_00060</name>
</gene>
<accession>A0A964XR95</accession>
<dbReference type="AlphaFoldDB" id="A0A964XR95"/>
<evidence type="ECO:0000313" key="1">
    <source>
        <dbReference type="EMBL" id="NBN87480.1"/>
    </source>
</evidence>
<organism evidence="1 2">
    <name type="scientific">Candidatus Fonsibacter lacus</name>
    <dbReference type="NCBI Taxonomy" id="2576439"/>
    <lineage>
        <taxon>Bacteria</taxon>
        <taxon>Pseudomonadati</taxon>
        <taxon>Pseudomonadota</taxon>
        <taxon>Alphaproteobacteria</taxon>
        <taxon>Candidatus Pelagibacterales</taxon>
        <taxon>Candidatus Pelagibacterales incertae sedis</taxon>
        <taxon>Candidatus Fonsibacter</taxon>
    </lineage>
</organism>
<reference evidence="1" key="1">
    <citation type="submission" date="2018-10" db="EMBL/GenBank/DDBJ databases">
        <title>Iterative Subtractive Binning of Freshwater Chronoseries Metagenomes Recovers Nearly Complete Genomes from over Four Hundred Novel Species.</title>
        <authorList>
            <person name="Rodriguez-R L.M."/>
            <person name="Tsementzi D."/>
            <person name="Luo C."/>
            <person name="Konstantinidis K.T."/>
        </authorList>
    </citation>
    <scope>NUCLEOTIDE SEQUENCE</scope>
    <source>
        <strain evidence="1">WB7_6_001</strain>
    </source>
</reference>
<dbReference type="EMBL" id="RGET01000001">
    <property type="protein sequence ID" value="NBN87480.1"/>
    <property type="molecule type" value="Genomic_DNA"/>
</dbReference>
<protein>
    <submittedName>
        <fullName evidence="1">Uncharacterized protein</fullName>
    </submittedName>
</protein>
<comment type="caution">
    <text evidence="1">The sequence shown here is derived from an EMBL/GenBank/DDBJ whole genome shotgun (WGS) entry which is preliminary data.</text>
</comment>
<name>A0A964XR95_9PROT</name>
<proteinExistence type="predicted"/>
<dbReference type="Proteomes" id="UP000713222">
    <property type="component" value="Unassembled WGS sequence"/>
</dbReference>
<evidence type="ECO:0000313" key="2">
    <source>
        <dbReference type="Proteomes" id="UP000713222"/>
    </source>
</evidence>